<evidence type="ECO:0000313" key="3">
    <source>
        <dbReference type="Proteomes" id="UP000679498"/>
    </source>
</evidence>
<dbReference type="GeneID" id="88812872"/>
<evidence type="ECO:0008006" key="4">
    <source>
        <dbReference type="Google" id="ProtNLM"/>
    </source>
</evidence>
<organism evidence="2 3">
    <name type="scientific">Exiguobacterium acetylicum</name>
    <name type="common">Brevibacterium acetylicum</name>
    <dbReference type="NCBI Taxonomy" id="41170"/>
    <lineage>
        <taxon>Bacteria</taxon>
        <taxon>Bacillati</taxon>
        <taxon>Bacillota</taxon>
        <taxon>Bacilli</taxon>
        <taxon>Bacillales</taxon>
        <taxon>Bacillales Family XII. Incertae Sedis</taxon>
        <taxon>Exiguobacterium</taxon>
    </lineage>
</organism>
<keyword evidence="3" id="KW-1185">Reference proteome</keyword>
<dbReference type="Proteomes" id="UP000679498">
    <property type="component" value="Chromosome"/>
</dbReference>
<proteinExistence type="predicted"/>
<evidence type="ECO:0000256" key="1">
    <source>
        <dbReference type="SAM" id="SignalP"/>
    </source>
</evidence>
<sequence length="230" mass="26280">MQKWNVKRWLLMVLVAIVSLQPVTAGAATKAETIATKQYRALKPGMTVEQVAKVLYGKTYKKQLKMKNGSQVLRLNTEIEMEEWDRNVLLYDLVNRKVEFPSAIGVLMFMTETGGTKYRLTMKQMEFKRDTAAGFRTSDRKLIKGAKIKNGMTEQQVDRVLTGKGLGTFGTLGHVDTTSVLRKKEVKAGKATVIHTKSYVFSTATNKWQYIFFIYDTKKKAYRVEDHSQY</sequence>
<reference evidence="2 3" key="1">
    <citation type="submission" date="2021-05" db="EMBL/GenBank/DDBJ databases">
        <title>Biocontrol using Exiguobacterium acetylicum SI17 against litchi downy blight caused by Peronophythora litchii.</title>
        <authorList>
            <person name="Zheng L."/>
        </authorList>
    </citation>
    <scope>NUCLEOTIDE SEQUENCE [LARGE SCALE GENOMIC DNA]</scope>
    <source>
        <strain evidence="2 3">SI17</strain>
    </source>
</reference>
<dbReference type="RefSeq" id="WP_214729678.1">
    <property type="nucleotide sequence ID" value="NZ_CP075897.1"/>
</dbReference>
<evidence type="ECO:0000313" key="2">
    <source>
        <dbReference type="EMBL" id="QWB29753.1"/>
    </source>
</evidence>
<name>A0ABX8G843_EXIAC</name>
<protein>
    <recommendedName>
        <fullName evidence="4">Lipoprotein</fullName>
    </recommendedName>
</protein>
<feature type="signal peptide" evidence="1">
    <location>
        <begin position="1"/>
        <end position="27"/>
    </location>
</feature>
<gene>
    <name evidence="2" type="ORF">KKI46_14340</name>
</gene>
<keyword evidence="1" id="KW-0732">Signal</keyword>
<accession>A0ABX8G843</accession>
<dbReference type="EMBL" id="CP075897">
    <property type="protein sequence ID" value="QWB29753.1"/>
    <property type="molecule type" value="Genomic_DNA"/>
</dbReference>
<feature type="chain" id="PRO_5046484565" description="Lipoprotein" evidence="1">
    <location>
        <begin position="28"/>
        <end position="230"/>
    </location>
</feature>